<keyword evidence="3" id="KW-1185">Reference proteome</keyword>
<proteinExistence type="predicted"/>
<keyword evidence="1" id="KW-0732">Signal</keyword>
<feature type="chain" id="PRO_5042160821" description="Secreted protein" evidence="1">
    <location>
        <begin position="25"/>
        <end position="120"/>
    </location>
</feature>
<evidence type="ECO:0008006" key="4">
    <source>
        <dbReference type="Google" id="ProtNLM"/>
    </source>
</evidence>
<evidence type="ECO:0000256" key="1">
    <source>
        <dbReference type="SAM" id="SignalP"/>
    </source>
</evidence>
<reference evidence="2" key="1">
    <citation type="journal article" date="2023" name="Mol. Phylogenet. Evol.">
        <title>Genome-scale phylogeny and comparative genomics of the fungal order Sordariales.</title>
        <authorList>
            <person name="Hensen N."/>
            <person name="Bonometti L."/>
            <person name="Westerberg I."/>
            <person name="Brannstrom I.O."/>
            <person name="Guillou S."/>
            <person name="Cros-Aarteil S."/>
            <person name="Calhoun S."/>
            <person name="Haridas S."/>
            <person name="Kuo A."/>
            <person name="Mondo S."/>
            <person name="Pangilinan J."/>
            <person name="Riley R."/>
            <person name="LaButti K."/>
            <person name="Andreopoulos B."/>
            <person name="Lipzen A."/>
            <person name="Chen C."/>
            <person name="Yan M."/>
            <person name="Daum C."/>
            <person name="Ng V."/>
            <person name="Clum A."/>
            <person name="Steindorff A."/>
            <person name="Ohm R.A."/>
            <person name="Martin F."/>
            <person name="Silar P."/>
            <person name="Natvig D.O."/>
            <person name="Lalanne C."/>
            <person name="Gautier V."/>
            <person name="Ament-Velasquez S.L."/>
            <person name="Kruys A."/>
            <person name="Hutchinson M.I."/>
            <person name="Powell A.J."/>
            <person name="Barry K."/>
            <person name="Miller A.N."/>
            <person name="Grigoriev I.V."/>
            <person name="Debuchy R."/>
            <person name="Gladieux P."/>
            <person name="Hiltunen Thoren M."/>
            <person name="Johannesson H."/>
        </authorList>
    </citation>
    <scope>NUCLEOTIDE SEQUENCE</scope>
    <source>
        <strain evidence="2">SMH4131-1</strain>
    </source>
</reference>
<evidence type="ECO:0000313" key="3">
    <source>
        <dbReference type="Proteomes" id="UP001286456"/>
    </source>
</evidence>
<feature type="signal peptide" evidence="1">
    <location>
        <begin position="1"/>
        <end position="24"/>
    </location>
</feature>
<sequence length="120" mass="13463">MTVALKVLFLFFIFLSKLPVAVWATTLGCREREDFGGQGRTTMEGFLDQGRAGETRLGRQQQQHTRTPATSITTIIINHHLGICLSVDLDCTRPGTNGPELERGDLFNFLWGKHTRGKFI</sequence>
<dbReference type="PROSITE" id="PS51257">
    <property type="entry name" value="PROKAR_LIPOPROTEIN"/>
    <property type="match status" value="1"/>
</dbReference>
<dbReference type="EMBL" id="JAUEPO010000004">
    <property type="protein sequence ID" value="KAK3323946.1"/>
    <property type="molecule type" value="Genomic_DNA"/>
</dbReference>
<comment type="caution">
    <text evidence="2">The sequence shown here is derived from an EMBL/GenBank/DDBJ whole genome shotgun (WGS) entry which is preliminary data.</text>
</comment>
<organism evidence="2 3">
    <name type="scientific">Cercophora scortea</name>
    <dbReference type="NCBI Taxonomy" id="314031"/>
    <lineage>
        <taxon>Eukaryota</taxon>
        <taxon>Fungi</taxon>
        <taxon>Dikarya</taxon>
        <taxon>Ascomycota</taxon>
        <taxon>Pezizomycotina</taxon>
        <taxon>Sordariomycetes</taxon>
        <taxon>Sordariomycetidae</taxon>
        <taxon>Sordariales</taxon>
        <taxon>Lasiosphaeriaceae</taxon>
        <taxon>Cercophora</taxon>
    </lineage>
</organism>
<evidence type="ECO:0000313" key="2">
    <source>
        <dbReference type="EMBL" id="KAK3323946.1"/>
    </source>
</evidence>
<reference evidence="2" key="2">
    <citation type="submission" date="2023-06" db="EMBL/GenBank/DDBJ databases">
        <authorList>
            <consortium name="Lawrence Berkeley National Laboratory"/>
            <person name="Haridas S."/>
            <person name="Hensen N."/>
            <person name="Bonometti L."/>
            <person name="Westerberg I."/>
            <person name="Brannstrom I.O."/>
            <person name="Guillou S."/>
            <person name="Cros-Aarteil S."/>
            <person name="Calhoun S."/>
            <person name="Kuo A."/>
            <person name="Mondo S."/>
            <person name="Pangilinan J."/>
            <person name="Riley R."/>
            <person name="Labutti K."/>
            <person name="Andreopoulos B."/>
            <person name="Lipzen A."/>
            <person name="Chen C."/>
            <person name="Yanf M."/>
            <person name="Daum C."/>
            <person name="Ng V."/>
            <person name="Clum A."/>
            <person name="Steindorff A."/>
            <person name="Ohm R."/>
            <person name="Martin F."/>
            <person name="Silar P."/>
            <person name="Natvig D."/>
            <person name="Lalanne C."/>
            <person name="Gautier V."/>
            <person name="Ament-Velasquez S.L."/>
            <person name="Kruys A."/>
            <person name="Hutchinson M.I."/>
            <person name="Powell A.J."/>
            <person name="Barry K."/>
            <person name="Miller A.N."/>
            <person name="Grigoriev I.V."/>
            <person name="Debuchy R."/>
            <person name="Gladieux P."/>
            <person name="Thoren M.H."/>
            <person name="Johannesson H."/>
        </authorList>
    </citation>
    <scope>NUCLEOTIDE SEQUENCE</scope>
    <source>
        <strain evidence="2">SMH4131-1</strain>
    </source>
</reference>
<protein>
    <recommendedName>
        <fullName evidence="4">Secreted protein</fullName>
    </recommendedName>
</protein>
<gene>
    <name evidence="2" type="ORF">B0T19DRAFT_427355</name>
</gene>
<name>A0AAE0IGN4_9PEZI</name>
<dbReference type="Proteomes" id="UP001286456">
    <property type="component" value="Unassembled WGS sequence"/>
</dbReference>
<accession>A0AAE0IGN4</accession>
<dbReference type="AlphaFoldDB" id="A0AAE0IGN4"/>